<dbReference type="EMBL" id="FONY01000001">
    <property type="protein sequence ID" value="SFE38724.1"/>
    <property type="molecule type" value="Genomic_DNA"/>
</dbReference>
<accession>A0A1I2A3K3</accession>
<evidence type="ECO:0000313" key="3">
    <source>
        <dbReference type="Proteomes" id="UP000199513"/>
    </source>
</evidence>
<name>A0A1I2A3K3_9BACT</name>
<dbReference type="Pfam" id="PF04020">
    <property type="entry name" value="Phage_holin_4_2"/>
    <property type="match status" value="1"/>
</dbReference>
<keyword evidence="1" id="KW-0472">Membrane</keyword>
<feature type="transmembrane region" description="Helical" evidence="1">
    <location>
        <begin position="6"/>
        <end position="22"/>
    </location>
</feature>
<dbReference type="AlphaFoldDB" id="A0A1I2A3K3"/>
<evidence type="ECO:0000256" key="1">
    <source>
        <dbReference type="SAM" id="Phobius"/>
    </source>
</evidence>
<feature type="transmembrane region" description="Helical" evidence="1">
    <location>
        <begin position="93"/>
        <end position="113"/>
    </location>
</feature>
<evidence type="ECO:0000313" key="2">
    <source>
        <dbReference type="EMBL" id="SFE38724.1"/>
    </source>
</evidence>
<protein>
    <submittedName>
        <fullName evidence="2">Putative membrane protein</fullName>
    </submittedName>
</protein>
<keyword evidence="1" id="KW-1133">Transmembrane helix</keyword>
<keyword evidence="1" id="KW-0812">Transmembrane</keyword>
<dbReference type="RefSeq" id="WP_091538163.1">
    <property type="nucleotide sequence ID" value="NZ_FONY01000001.1"/>
</dbReference>
<organism evidence="2 3">
    <name type="scientific">Thermoflexibacter ruber</name>
    <dbReference type="NCBI Taxonomy" id="1003"/>
    <lineage>
        <taxon>Bacteria</taxon>
        <taxon>Pseudomonadati</taxon>
        <taxon>Bacteroidota</taxon>
        <taxon>Cytophagia</taxon>
        <taxon>Cytophagales</taxon>
        <taxon>Thermoflexibacteraceae</taxon>
        <taxon>Thermoflexibacter</taxon>
    </lineage>
</organism>
<feature type="transmembrane region" description="Helical" evidence="1">
    <location>
        <begin position="29"/>
        <end position="53"/>
    </location>
</feature>
<reference evidence="2 3" key="1">
    <citation type="submission" date="2016-10" db="EMBL/GenBank/DDBJ databases">
        <authorList>
            <person name="de Groot N.N."/>
        </authorList>
    </citation>
    <scope>NUCLEOTIDE SEQUENCE [LARGE SCALE GENOMIC DNA]</scope>
    <source>
        <strain>GEY</strain>
        <strain evidence="3">DSM 9560</strain>
    </source>
</reference>
<feature type="transmembrane region" description="Helical" evidence="1">
    <location>
        <begin position="59"/>
        <end position="81"/>
    </location>
</feature>
<gene>
    <name evidence="2" type="ORF">SAMN04488541_100121</name>
</gene>
<dbReference type="PANTHER" id="PTHR37309">
    <property type="entry name" value="SLR0284 PROTEIN"/>
    <property type="match status" value="1"/>
</dbReference>
<proteinExistence type="predicted"/>
<dbReference type="STRING" id="1003.SAMN04488541_100121"/>
<keyword evidence="3" id="KW-1185">Reference proteome</keyword>
<sequence length="114" mass="12265">MSLIWSFVISVVAALIAGRLIAGIQIKSITAAAVVALVLSVAGTFLSKLLMFFLAPLNWITLGILGLVAGVVVNAILVMMMDKKVKGFEVDSFSSSLFYCVVLALVQMVLRWIF</sequence>
<dbReference type="PANTHER" id="PTHR37309:SF1">
    <property type="entry name" value="SLR0284 PROTEIN"/>
    <property type="match status" value="1"/>
</dbReference>
<dbReference type="InterPro" id="IPR007165">
    <property type="entry name" value="Phage_holin_4_2"/>
</dbReference>
<dbReference type="Proteomes" id="UP000199513">
    <property type="component" value="Unassembled WGS sequence"/>
</dbReference>